<dbReference type="Pfam" id="PF08501">
    <property type="entry name" value="Shikimate_dh_N"/>
    <property type="match status" value="1"/>
</dbReference>
<dbReference type="InterPro" id="IPR010110">
    <property type="entry name" value="Shikimate_DH_AroM-type"/>
</dbReference>
<feature type="domain" description="SDH C-terminal" evidence="4">
    <location>
        <begin position="255"/>
        <end position="284"/>
    </location>
</feature>
<protein>
    <submittedName>
        <fullName evidence="5">Shikimate dehydrogenase</fullName>
        <ecNumber evidence="5">1.1.1.25</ecNumber>
    </submittedName>
</protein>
<keyword evidence="2" id="KW-0057">Aromatic amino acid biosynthesis</keyword>
<dbReference type="Proteomes" id="UP001300763">
    <property type="component" value="Unassembled WGS sequence"/>
</dbReference>
<dbReference type="SUPFAM" id="SSF53223">
    <property type="entry name" value="Aminoacid dehydrogenase-like, N-terminal domain"/>
    <property type="match status" value="1"/>
</dbReference>
<dbReference type="PANTHER" id="PTHR21089">
    <property type="entry name" value="SHIKIMATE DEHYDROGENASE"/>
    <property type="match status" value="1"/>
</dbReference>
<dbReference type="SUPFAM" id="SSF51735">
    <property type="entry name" value="NAD(P)-binding Rossmann-fold domains"/>
    <property type="match status" value="1"/>
</dbReference>
<comment type="pathway">
    <text evidence="1">Metabolic intermediate biosynthesis; chorismate biosynthesis; chorismate from D-erythrose 4-phosphate and phosphoenolpyruvate: step 4/7.</text>
</comment>
<keyword evidence="6" id="KW-1185">Reference proteome</keyword>
<evidence type="ECO:0000259" key="3">
    <source>
        <dbReference type="Pfam" id="PF08501"/>
    </source>
</evidence>
<dbReference type="NCBIfam" id="NF001311">
    <property type="entry name" value="PRK00258.1-3"/>
    <property type="match status" value="1"/>
</dbReference>
<name>A0ABT5SPI8_9PSEU</name>
<evidence type="ECO:0000256" key="2">
    <source>
        <dbReference type="ARBA" id="ARBA00023141"/>
    </source>
</evidence>
<evidence type="ECO:0000259" key="4">
    <source>
        <dbReference type="Pfam" id="PF18317"/>
    </source>
</evidence>
<dbReference type="EC" id="1.1.1.25" evidence="5"/>
<organism evidence="5 6">
    <name type="scientific">Actinomycetospora lemnae</name>
    <dbReference type="NCBI Taxonomy" id="3019891"/>
    <lineage>
        <taxon>Bacteria</taxon>
        <taxon>Bacillati</taxon>
        <taxon>Actinomycetota</taxon>
        <taxon>Actinomycetes</taxon>
        <taxon>Pseudonocardiales</taxon>
        <taxon>Pseudonocardiaceae</taxon>
        <taxon>Actinomycetospora</taxon>
    </lineage>
</organism>
<dbReference type="InterPro" id="IPR046346">
    <property type="entry name" value="Aminoacid_DH-like_N_sf"/>
</dbReference>
<evidence type="ECO:0000313" key="5">
    <source>
        <dbReference type="EMBL" id="MDD7964752.1"/>
    </source>
</evidence>
<sequence>MGRAPHRSVSRRAAVLGSPVSHSRSPVLHRAAYAALGLEDWTYETIECTAEELPGLVRGLDSSWAGLSVTMPGKRAALETATTVSARAARVGAANTLVPRDGGWAADCTDVDGVAGALRAAGMRPPTTAAAMADVVVLGSGATASAALGGVSEVGSEAVTLVVRDTARAAGTLEVARAHGFVHRAVTWPELEPADLSRAAALVNTTPAGSIDADLATWIVAALPEWAVVLDAVYHPWPTPLAAAAAVRGLSVATGLDMLLHQAFGQVEQFTGLPAPREAMHAALAATADLALLPLPT</sequence>
<dbReference type="InterPro" id="IPR022893">
    <property type="entry name" value="Shikimate_DH_fam"/>
</dbReference>
<dbReference type="InterPro" id="IPR041121">
    <property type="entry name" value="SDH_C"/>
</dbReference>
<dbReference type="GO" id="GO:0004764">
    <property type="term" value="F:shikimate 3-dehydrogenase (NADP+) activity"/>
    <property type="evidence" value="ECO:0007669"/>
    <property type="project" value="UniProtKB-EC"/>
</dbReference>
<comment type="caution">
    <text evidence="5">The sequence shown here is derived from an EMBL/GenBank/DDBJ whole genome shotgun (WGS) entry which is preliminary data.</text>
</comment>
<proteinExistence type="predicted"/>
<dbReference type="Pfam" id="PF18317">
    <property type="entry name" value="SDH_C"/>
    <property type="match status" value="1"/>
</dbReference>
<dbReference type="CDD" id="cd01065">
    <property type="entry name" value="NAD_bind_Shikimate_DH"/>
    <property type="match status" value="1"/>
</dbReference>
<evidence type="ECO:0000256" key="1">
    <source>
        <dbReference type="ARBA" id="ARBA00004871"/>
    </source>
</evidence>
<reference evidence="5 6" key="1">
    <citation type="submission" date="2023-02" db="EMBL/GenBank/DDBJ databases">
        <title>Genome sequencing required for Actinomycetospora new species description.</title>
        <authorList>
            <person name="Saimee Y."/>
            <person name="Duangmal K."/>
        </authorList>
    </citation>
    <scope>NUCLEOTIDE SEQUENCE [LARGE SCALE GENOMIC DNA]</scope>
    <source>
        <strain evidence="5 6">DW7H6</strain>
    </source>
</reference>
<dbReference type="InterPro" id="IPR013708">
    <property type="entry name" value="Shikimate_DH-bd_N"/>
</dbReference>
<dbReference type="Gene3D" id="3.40.50.10860">
    <property type="entry name" value="Leucine Dehydrogenase, chain A, domain 1"/>
    <property type="match status" value="1"/>
</dbReference>
<dbReference type="PANTHER" id="PTHR21089:SF1">
    <property type="entry name" value="BIFUNCTIONAL 3-DEHYDROQUINATE DEHYDRATASE_SHIKIMATE DEHYDROGENASE, CHLOROPLASTIC"/>
    <property type="match status" value="1"/>
</dbReference>
<dbReference type="RefSeq" id="WP_274199288.1">
    <property type="nucleotide sequence ID" value="NZ_JAQZAO010000002.1"/>
</dbReference>
<keyword evidence="5" id="KW-0560">Oxidoreductase</keyword>
<dbReference type="InterPro" id="IPR036291">
    <property type="entry name" value="NAD(P)-bd_dom_sf"/>
</dbReference>
<keyword evidence="2" id="KW-0028">Amino-acid biosynthesis</keyword>
<gene>
    <name evidence="5" type="ORF">PGB27_05260</name>
</gene>
<accession>A0ABT5SPI8</accession>
<dbReference type="EMBL" id="JAQZAO010000002">
    <property type="protein sequence ID" value="MDD7964752.1"/>
    <property type="molecule type" value="Genomic_DNA"/>
</dbReference>
<dbReference type="NCBIfam" id="TIGR01809">
    <property type="entry name" value="Shik-DH-AROM"/>
    <property type="match status" value="1"/>
</dbReference>
<dbReference type="Gene3D" id="3.40.50.720">
    <property type="entry name" value="NAD(P)-binding Rossmann-like Domain"/>
    <property type="match status" value="1"/>
</dbReference>
<evidence type="ECO:0000313" key="6">
    <source>
        <dbReference type="Proteomes" id="UP001300763"/>
    </source>
</evidence>
<feature type="domain" description="Shikimate dehydrogenase substrate binding N-terminal" evidence="3">
    <location>
        <begin position="15"/>
        <end position="97"/>
    </location>
</feature>